<dbReference type="Gene3D" id="2.40.30.170">
    <property type="match status" value="1"/>
</dbReference>
<dbReference type="Pfam" id="PF25944">
    <property type="entry name" value="Beta-barrel_RND"/>
    <property type="match status" value="1"/>
</dbReference>
<dbReference type="PANTHER" id="PTHR30158">
    <property type="entry name" value="ACRA/E-RELATED COMPONENT OF DRUG EFFLUX TRANSPORTER"/>
    <property type="match status" value="1"/>
</dbReference>
<evidence type="ECO:0000256" key="2">
    <source>
        <dbReference type="ARBA" id="ARBA00009477"/>
    </source>
</evidence>
<dbReference type="InterPro" id="IPR058625">
    <property type="entry name" value="MdtA-like_BSH"/>
</dbReference>
<evidence type="ECO:0000256" key="4">
    <source>
        <dbReference type="SAM" id="MobiDB-lite"/>
    </source>
</evidence>
<dbReference type="PANTHER" id="PTHR30158:SF10">
    <property type="entry name" value="CATION EFFLUX PUMP"/>
    <property type="match status" value="1"/>
</dbReference>
<feature type="compositionally biased region" description="Low complexity" evidence="4">
    <location>
        <begin position="502"/>
        <end position="512"/>
    </location>
</feature>
<feature type="domain" description="Multidrug resistance protein MdtA-like barrel-sandwich hybrid" evidence="5">
    <location>
        <begin position="77"/>
        <end position="254"/>
    </location>
</feature>
<feature type="domain" description="Multidrug resistance protein MdtA-like C-terminal permuted SH3" evidence="7">
    <location>
        <begin position="364"/>
        <end position="419"/>
    </location>
</feature>
<dbReference type="Pfam" id="PF25917">
    <property type="entry name" value="BSH_RND"/>
    <property type="match status" value="1"/>
</dbReference>
<keyword evidence="3" id="KW-0175">Coiled coil</keyword>
<dbReference type="EMBL" id="CP036265">
    <property type="protein sequence ID" value="QDT14471.1"/>
    <property type="molecule type" value="Genomic_DNA"/>
</dbReference>
<dbReference type="GO" id="GO:0005886">
    <property type="term" value="C:plasma membrane"/>
    <property type="evidence" value="ECO:0007669"/>
    <property type="project" value="TreeGrafter"/>
</dbReference>
<dbReference type="Gene3D" id="2.40.50.100">
    <property type="match status" value="2"/>
</dbReference>
<dbReference type="GO" id="GO:0046677">
    <property type="term" value="P:response to antibiotic"/>
    <property type="evidence" value="ECO:0007669"/>
    <property type="project" value="TreeGrafter"/>
</dbReference>
<reference evidence="8 9" key="1">
    <citation type="submission" date="2019-02" db="EMBL/GenBank/DDBJ databases">
        <title>Deep-cultivation of Planctomycetes and their phenomic and genomic characterization uncovers novel biology.</title>
        <authorList>
            <person name="Wiegand S."/>
            <person name="Jogler M."/>
            <person name="Boedeker C."/>
            <person name="Pinto D."/>
            <person name="Vollmers J."/>
            <person name="Rivas-Marin E."/>
            <person name="Kohn T."/>
            <person name="Peeters S.H."/>
            <person name="Heuer A."/>
            <person name="Rast P."/>
            <person name="Oberbeckmann S."/>
            <person name="Bunk B."/>
            <person name="Jeske O."/>
            <person name="Meyerdierks A."/>
            <person name="Storesund J.E."/>
            <person name="Kallscheuer N."/>
            <person name="Luecker S."/>
            <person name="Lage O.M."/>
            <person name="Pohl T."/>
            <person name="Merkel B.J."/>
            <person name="Hornburger P."/>
            <person name="Mueller R.-W."/>
            <person name="Bruemmer F."/>
            <person name="Labrenz M."/>
            <person name="Spormann A.M."/>
            <person name="Op den Camp H."/>
            <person name="Overmann J."/>
            <person name="Amann R."/>
            <person name="Jetten M.S.M."/>
            <person name="Mascher T."/>
            <person name="Medema M.H."/>
            <person name="Devos D.P."/>
            <person name="Kaster A.-K."/>
            <person name="Ovreas L."/>
            <person name="Rohde M."/>
            <person name="Galperin M.Y."/>
            <person name="Jogler C."/>
        </authorList>
    </citation>
    <scope>NUCLEOTIDE SEQUENCE [LARGE SCALE GENOMIC DNA]</scope>
    <source>
        <strain evidence="8 9">CA12</strain>
    </source>
</reference>
<dbReference type="KEGG" id="acaf:CA12_05450"/>
<evidence type="ECO:0000256" key="1">
    <source>
        <dbReference type="ARBA" id="ARBA00004196"/>
    </source>
</evidence>
<evidence type="ECO:0000313" key="8">
    <source>
        <dbReference type="EMBL" id="QDT14471.1"/>
    </source>
</evidence>
<feature type="coiled-coil region" evidence="3">
    <location>
        <begin position="117"/>
        <end position="224"/>
    </location>
</feature>
<evidence type="ECO:0000313" key="9">
    <source>
        <dbReference type="Proteomes" id="UP000318741"/>
    </source>
</evidence>
<feature type="region of interest" description="Disordered" evidence="4">
    <location>
        <begin position="446"/>
        <end position="512"/>
    </location>
</feature>
<dbReference type="GO" id="GO:0030313">
    <property type="term" value="C:cell envelope"/>
    <property type="evidence" value="ECO:0007669"/>
    <property type="project" value="UniProtKB-SubCell"/>
</dbReference>
<organism evidence="8 9">
    <name type="scientific">Alienimonas californiensis</name>
    <dbReference type="NCBI Taxonomy" id="2527989"/>
    <lineage>
        <taxon>Bacteria</taxon>
        <taxon>Pseudomonadati</taxon>
        <taxon>Planctomycetota</taxon>
        <taxon>Planctomycetia</taxon>
        <taxon>Planctomycetales</taxon>
        <taxon>Planctomycetaceae</taxon>
        <taxon>Alienimonas</taxon>
    </lineage>
</organism>
<gene>
    <name evidence="8" type="primary">bepF_1</name>
    <name evidence="8" type="ORF">CA12_05450</name>
</gene>
<feature type="compositionally biased region" description="Low complexity" evidence="4">
    <location>
        <begin position="446"/>
        <end position="456"/>
    </location>
</feature>
<evidence type="ECO:0000259" key="7">
    <source>
        <dbReference type="Pfam" id="PF25967"/>
    </source>
</evidence>
<keyword evidence="9" id="KW-1185">Reference proteome</keyword>
<sequence length="512" mass="54123">MSRLQFARSGSPAARSPVRSTALPAFVLPLVCLTAIGCGRENTFAPPPLPTVTVATPLERNVTPYFNTTGNTRAAEAVDLRARVGGYLEEIHFRDGALVEKGALLFTLDRRPFNAALDQANAKLSSAEAAVTEAQAAVAQANARKTVTTAALVLADRQFKRTRQLREREANTEADLDTAEAARQGAAAEVLAAEAEVAAAQAAVSTAEANVKAAQSDVATAELNLEYTEVKAPIDGRIGRRQVDVGNLVQPEQTLLARIEAVDPIHVYFTLSESDLLQFLEMNRQGTITISDADPLTIQAALGESGDFAFEGKLDFREFGVDPSTGTTVRRAQFDNDDQRLIPGLFVRIRAAVGDPRPRLLVEERAISADQRGDYLLVVDDEDTVQYRSVTLGPTDGGLRIVESGLEPDDRVVVNGLQRARPGAKVEPEADVMTANPAAAKGAFKIAGAPAEDAPPADGPPADDEPAGAQPETDQAEPEPAPAERPEADAPDEPLAAEDSDAAPTAAATAEG</sequence>
<dbReference type="SUPFAM" id="SSF111369">
    <property type="entry name" value="HlyD-like secretion proteins"/>
    <property type="match status" value="2"/>
</dbReference>
<dbReference type="InterPro" id="IPR058626">
    <property type="entry name" value="MdtA-like_b-barrel"/>
</dbReference>
<evidence type="ECO:0000256" key="3">
    <source>
        <dbReference type="SAM" id="Coils"/>
    </source>
</evidence>
<evidence type="ECO:0000259" key="6">
    <source>
        <dbReference type="Pfam" id="PF25944"/>
    </source>
</evidence>
<dbReference type="InterPro" id="IPR006143">
    <property type="entry name" value="RND_pump_MFP"/>
</dbReference>
<evidence type="ECO:0000259" key="5">
    <source>
        <dbReference type="Pfam" id="PF25917"/>
    </source>
</evidence>
<feature type="compositionally biased region" description="Acidic residues" evidence="4">
    <location>
        <begin position="489"/>
        <end position="501"/>
    </location>
</feature>
<protein>
    <submittedName>
        <fullName evidence="8">Efflux pump periplasmic linker BepF</fullName>
    </submittedName>
</protein>
<name>A0A517P532_9PLAN</name>
<dbReference type="OrthoDB" id="9816569at2"/>
<comment type="subcellular location">
    <subcellularLocation>
        <location evidence="1">Cell envelope</location>
    </subcellularLocation>
</comment>
<dbReference type="GO" id="GO:0022857">
    <property type="term" value="F:transmembrane transporter activity"/>
    <property type="evidence" value="ECO:0007669"/>
    <property type="project" value="InterPro"/>
</dbReference>
<dbReference type="Gene3D" id="2.40.420.20">
    <property type="match status" value="1"/>
</dbReference>
<dbReference type="AlphaFoldDB" id="A0A517P532"/>
<comment type="similarity">
    <text evidence="2">Belongs to the membrane fusion protein (MFP) (TC 8.A.1) family.</text>
</comment>
<proteinExistence type="inferred from homology"/>
<dbReference type="Proteomes" id="UP000318741">
    <property type="component" value="Chromosome"/>
</dbReference>
<accession>A0A517P532</accession>
<feature type="domain" description="Multidrug resistance protein MdtA-like beta-barrel" evidence="6">
    <location>
        <begin position="264"/>
        <end position="354"/>
    </location>
</feature>
<dbReference type="NCBIfam" id="TIGR01730">
    <property type="entry name" value="RND_mfp"/>
    <property type="match status" value="1"/>
</dbReference>
<dbReference type="Pfam" id="PF25967">
    <property type="entry name" value="RND-MFP_C"/>
    <property type="match status" value="1"/>
</dbReference>
<dbReference type="RefSeq" id="WP_145357334.1">
    <property type="nucleotide sequence ID" value="NZ_CP036265.1"/>
</dbReference>
<dbReference type="InterPro" id="IPR058627">
    <property type="entry name" value="MdtA-like_C"/>
</dbReference>
<dbReference type="FunFam" id="2.40.420.20:FF:000001">
    <property type="entry name" value="Efflux RND transporter periplasmic adaptor subunit"/>
    <property type="match status" value="1"/>
</dbReference>